<gene>
    <name evidence="1" type="ORF">M6D93_11340</name>
</gene>
<proteinExistence type="predicted"/>
<dbReference type="PANTHER" id="PTHR43102">
    <property type="entry name" value="SLR1143 PROTEIN"/>
    <property type="match status" value="1"/>
</dbReference>
<name>A0ABY4QT47_9ACTN</name>
<accession>A0ABY4QT47</accession>
<evidence type="ECO:0008006" key="3">
    <source>
        <dbReference type="Google" id="ProtNLM"/>
    </source>
</evidence>
<dbReference type="PANTHER" id="PTHR43102:SF2">
    <property type="entry name" value="GAF DOMAIN-CONTAINING PROTEIN"/>
    <property type="match status" value="1"/>
</dbReference>
<sequence>MTGVDDRGFEARRQASVHAYGLALADRPADPDDELSKFASLARRYTGTEFAAINVIDGEFQVRVAAAPRAPVSLSARSASICAQLIYGSSDGDVFATGDASQHPDLRFNPWVTGELGRLRMFAGAVLVGREDVPLGTLCVWSDEPSSEADAAAAADVLAPLSQALISFLDARRMLHELDPAGTPFEG</sequence>
<reference evidence="1" key="2">
    <citation type="submission" date="2022-05" db="EMBL/GenBank/DDBJ databases">
        <authorList>
            <person name="Kim J.-S."/>
            <person name="Lee K."/>
            <person name="Suh M."/>
            <person name="Eom M."/>
            <person name="Kim J.-S."/>
            <person name="Kim D.-S."/>
            <person name="Ko S.-H."/>
            <person name="Shin Y."/>
            <person name="Lee J.-S."/>
        </authorList>
    </citation>
    <scope>NUCLEOTIDE SEQUENCE</scope>
    <source>
        <strain evidence="1">N237</strain>
    </source>
</reference>
<dbReference type="InterPro" id="IPR029016">
    <property type="entry name" value="GAF-like_dom_sf"/>
</dbReference>
<dbReference type="RefSeq" id="WP_249769303.1">
    <property type="nucleotide sequence ID" value="NZ_CP097332.1"/>
</dbReference>
<evidence type="ECO:0000313" key="2">
    <source>
        <dbReference type="Proteomes" id="UP001056336"/>
    </source>
</evidence>
<dbReference type="SUPFAM" id="SSF55781">
    <property type="entry name" value="GAF domain-like"/>
    <property type="match status" value="1"/>
</dbReference>
<organism evidence="1 2">
    <name type="scientific">Jatrophihabitans telluris</name>
    <dbReference type="NCBI Taxonomy" id="2038343"/>
    <lineage>
        <taxon>Bacteria</taxon>
        <taxon>Bacillati</taxon>
        <taxon>Actinomycetota</taxon>
        <taxon>Actinomycetes</taxon>
        <taxon>Jatrophihabitantales</taxon>
        <taxon>Jatrophihabitantaceae</taxon>
        <taxon>Jatrophihabitans</taxon>
    </lineage>
</organism>
<protein>
    <recommendedName>
        <fullName evidence="3">GAF domain-containing protein</fullName>
    </recommendedName>
</protein>
<dbReference type="Gene3D" id="3.30.450.40">
    <property type="match status" value="1"/>
</dbReference>
<reference evidence="1" key="1">
    <citation type="journal article" date="2018" name="Int. J. Syst. Evol. Microbiol.">
        <title>Jatrophihabitans telluris sp. nov., isolated from sediment soil of lava forest wetlands and the emended description of the genus Jatrophihabitans.</title>
        <authorList>
            <person name="Lee K.C."/>
            <person name="Suh M.K."/>
            <person name="Eom M.K."/>
            <person name="Kim K.K."/>
            <person name="Kim J.S."/>
            <person name="Kim D.S."/>
            <person name="Ko S.H."/>
            <person name="Shin Y.K."/>
            <person name="Lee J.S."/>
        </authorList>
    </citation>
    <scope>NUCLEOTIDE SEQUENCE</scope>
    <source>
        <strain evidence="1">N237</strain>
    </source>
</reference>
<keyword evidence="2" id="KW-1185">Reference proteome</keyword>
<evidence type="ECO:0000313" key="1">
    <source>
        <dbReference type="EMBL" id="UQX86899.1"/>
    </source>
</evidence>
<dbReference type="EMBL" id="CP097332">
    <property type="protein sequence ID" value="UQX86899.1"/>
    <property type="molecule type" value="Genomic_DNA"/>
</dbReference>
<dbReference type="Proteomes" id="UP001056336">
    <property type="component" value="Chromosome"/>
</dbReference>